<keyword evidence="1" id="KW-0812">Transmembrane</keyword>
<dbReference type="HOGENOM" id="CLU_3320479_0_0_1"/>
<evidence type="ECO:0000256" key="1">
    <source>
        <dbReference type="SAM" id="Phobius"/>
    </source>
</evidence>
<name>G0MMM7_CAEBE</name>
<dbReference type="AlphaFoldDB" id="G0MMM7"/>
<organism evidence="3">
    <name type="scientific">Caenorhabditis brenneri</name>
    <name type="common">Nematode worm</name>
    <dbReference type="NCBI Taxonomy" id="135651"/>
    <lineage>
        <taxon>Eukaryota</taxon>
        <taxon>Metazoa</taxon>
        <taxon>Ecdysozoa</taxon>
        <taxon>Nematoda</taxon>
        <taxon>Chromadorea</taxon>
        <taxon>Rhabditida</taxon>
        <taxon>Rhabditina</taxon>
        <taxon>Rhabditomorpha</taxon>
        <taxon>Rhabditoidea</taxon>
        <taxon>Rhabditidae</taxon>
        <taxon>Peloderinae</taxon>
        <taxon>Caenorhabditis</taxon>
    </lineage>
</organism>
<feature type="transmembrane region" description="Helical" evidence="1">
    <location>
        <begin position="20"/>
        <end position="37"/>
    </location>
</feature>
<reference evidence="3" key="1">
    <citation type="submission" date="2011-07" db="EMBL/GenBank/DDBJ databases">
        <authorList>
            <consortium name="Caenorhabditis brenneri Sequencing and Analysis Consortium"/>
            <person name="Wilson R.K."/>
        </authorList>
    </citation>
    <scope>NUCLEOTIDE SEQUENCE [LARGE SCALE GENOMIC DNA]</scope>
    <source>
        <strain evidence="3">PB2801</strain>
    </source>
</reference>
<keyword evidence="3" id="KW-1185">Reference proteome</keyword>
<dbReference type="Proteomes" id="UP000008068">
    <property type="component" value="Unassembled WGS sequence"/>
</dbReference>
<keyword evidence="1" id="KW-1133">Transmembrane helix</keyword>
<dbReference type="EMBL" id="GL379802">
    <property type="protein sequence ID" value="EGT37426.1"/>
    <property type="molecule type" value="Genomic_DNA"/>
</dbReference>
<gene>
    <name evidence="2" type="ORF">CAEBREN_07894</name>
</gene>
<evidence type="ECO:0000313" key="2">
    <source>
        <dbReference type="EMBL" id="EGT37426.1"/>
    </source>
</evidence>
<protein>
    <recommendedName>
        <fullName evidence="4">Transmembrane protein</fullName>
    </recommendedName>
</protein>
<evidence type="ECO:0008006" key="4">
    <source>
        <dbReference type="Google" id="ProtNLM"/>
    </source>
</evidence>
<keyword evidence="1" id="KW-0472">Membrane</keyword>
<evidence type="ECO:0000313" key="3">
    <source>
        <dbReference type="Proteomes" id="UP000008068"/>
    </source>
</evidence>
<accession>G0MMM7</accession>
<sequence length="39" mass="4773">MQSNNFVSKNYVKTIFQKKILSFIFFFCKILQNIHFVQK</sequence>
<dbReference type="InParanoid" id="G0MMM7"/>
<proteinExistence type="predicted"/>